<dbReference type="PROSITE" id="PS00149">
    <property type="entry name" value="SULFATASE_2"/>
    <property type="match status" value="1"/>
</dbReference>
<dbReference type="CDD" id="cd16147">
    <property type="entry name" value="G6S"/>
    <property type="match status" value="1"/>
</dbReference>
<dbReference type="InterPro" id="IPR024607">
    <property type="entry name" value="Sulfatase_CS"/>
</dbReference>
<gene>
    <name evidence="6" type="ORF">SCABRO_00933</name>
</gene>
<protein>
    <submittedName>
        <fullName evidence="6">Sulfatase</fullName>
    </submittedName>
</protein>
<organism evidence="6 7">
    <name type="scientific">Candidatus Scalindua brodae</name>
    <dbReference type="NCBI Taxonomy" id="237368"/>
    <lineage>
        <taxon>Bacteria</taxon>
        <taxon>Pseudomonadati</taxon>
        <taxon>Planctomycetota</taxon>
        <taxon>Candidatus Brocadiia</taxon>
        <taxon>Candidatus Brocadiales</taxon>
        <taxon>Candidatus Scalinduaceae</taxon>
        <taxon>Candidatus Scalindua</taxon>
    </lineage>
</organism>
<proteinExistence type="inferred from homology"/>
<keyword evidence="4" id="KW-0325">Glycoprotein</keyword>
<keyword evidence="3" id="KW-0378">Hydrolase</keyword>
<evidence type="ECO:0000256" key="1">
    <source>
        <dbReference type="ARBA" id="ARBA00008779"/>
    </source>
</evidence>
<evidence type="ECO:0000256" key="3">
    <source>
        <dbReference type="ARBA" id="ARBA00022801"/>
    </source>
</evidence>
<reference evidence="6 7" key="1">
    <citation type="submission" date="2014-10" db="EMBL/GenBank/DDBJ databases">
        <title>Draft genome of anammox bacterium scalindua brodae, obtained using differential coverage binning of sequence data from two enrichment reactors.</title>
        <authorList>
            <person name="Speth D.R."/>
            <person name="Russ L."/>
            <person name="Kartal B."/>
            <person name="Op den Camp H.J."/>
            <person name="Dutilh B.E."/>
            <person name="Jetten M.S."/>
        </authorList>
    </citation>
    <scope>NUCLEOTIDE SEQUENCE [LARGE SCALE GENOMIC DNA]</scope>
    <source>
        <strain evidence="6">RU1</strain>
    </source>
</reference>
<keyword evidence="2" id="KW-0732">Signal</keyword>
<comment type="caution">
    <text evidence="6">The sequence shown here is derived from an EMBL/GenBank/DDBJ whole genome shotgun (WGS) entry which is preliminary data.</text>
</comment>
<dbReference type="InterPro" id="IPR017850">
    <property type="entry name" value="Alkaline_phosphatase_core_sf"/>
</dbReference>
<dbReference type="Gene3D" id="3.40.720.10">
    <property type="entry name" value="Alkaline Phosphatase, subunit A"/>
    <property type="match status" value="1"/>
</dbReference>
<dbReference type="EMBL" id="JRYO01000061">
    <property type="protein sequence ID" value="KHE93328.1"/>
    <property type="molecule type" value="Genomic_DNA"/>
</dbReference>
<dbReference type="GO" id="GO:0016787">
    <property type="term" value="F:hydrolase activity"/>
    <property type="evidence" value="ECO:0007669"/>
    <property type="project" value="UniProtKB-KW"/>
</dbReference>
<comment type="similarity">
    <text evidence="1">Belongs to the sulfatase family.</text>
</comment>
<dbReference type="Proteomes" id="UP000030652">
    <property type="component" value="Unassembled WGS sequence"/>
</dbReference>
<dbReference type="SUPFAM" id="SSF53649">
    <property type="entry name" value="Alkaline phosphatase-like"/>
    <property type="match status" value="1"/>
</dbReference>
<dbReference type="Pfam" id="PF00884">
    <property type="entry name" value="Sulfatase"/>
    <property type="match status" value="1"/>
</dbReference>
<accession>A0A0B0EQA7</accession>
<dbReference type="eggNOG" id="COG3119">
    <property type="taxonomic scope" value="Bacteria"/>
</dbReference>
<evidence type="ECO:0000313" key="6">
    <source>
        <dbReference type="EMBL" id="KHE93328.1"/>
    </source>
</evidence>
<dbReference type="PROSITE" id="PS00523">
    <property type="entry name" value="SULFATASE_1"/>
    <property type="match status" value="1"/>
</dbReference>
<dbReference type="PANTHER" id="PTHR43108">
    <property type="entry name" value="N-ACETYLGLUCOSAMINE-6-SULFATASE FAMILY MEMBER"/>
    <property type="match status" value="1"/>
</dbReference>
<name>A0A0B0EQA7_9BACT</name>
<evidence type="ECO:0000256" key="2">
    <source>
        <dbReference type="ARBA" id="ARBA00022729"/>
    </source>
</evidence>
<feature type="domain" description="Sulfatase N-terminal" evidence="5">
    <location>
        <begin position="30"/>
        <end position="426"/>
    </location>
</feature>
<sequence length="551" mass="61045">MKYPTVVVFVILTVFFQLASVTAVEPDTRPNIVVIMVDDLSLDLFNSLVEGGWMPNLQSNLIDRGVSFENSFVTNSVCCPSRATFLTGQYSHNHGVLSNKSPHPLKSGIAWPGWFPVEGVAGKNESTLSTWLHDSGYYTGYIGKYLNGYGAQAPYNVPDTKTYIPPGWDNWQGLIDPSTYRMYSYFINDNGTVVSYGDAEADYQTDVLAGRAVQFINDRAQTGQPFFLTLTPLAPHVEVLDVFAGLTTNDISLAFAAGVRPAPRHAHLIDGDVSNGEMPSPNIKPSFNEPDISDKPSCPSPLPPTGITYNTDSTFVGDRPVLDETDITRLFSQYKSMAASMLAVDDMIGQLSLAMLETGIYDNTVIVFTSDNGWFYGEHRVSGKELAYEEAIRVPLVIHVPFVIAKSKASQIVLNNDLAPTLAEIASTVPQHETDGTSIIPILLNPDMTDWHRKSFLVEHWYIPGLVKFSPATYLAVRHLSKTLDYLYVDTFAHLGDPEKQKVFREFYNHNADPFQRRSLAMPDSVTSMLDNLLLMFIHCQGANCRALESL</sequence>
<evidence type="ECO:0000256" key="4">
    <source>
        <dbReference type="ARBA" id="ARBA00023180"/>
    </source>
</evidence>
<dbReference type="AlphaFoldDB" id="A0A0B0EQA7"/>
<evidence type="ECO:0000259" key="5">
    <source>
        <dbReference type="Pfam" id="PF00884"/>
    </source>
</evidence>
<dbReference type="PANTHER" id="PTHR43108:SF8">
    <property type="entry name" value="SD21168P"/>
    <property type="match status" value="1"/>
</dbReference>
<evidence type="ECO:0000313" key="7">
    <source>
        <dbReference type="Proteomes" id="UP000030652"/>
    </source>
</evidence>
<dbReference type="PATRIC" id="fig|237368.3.peg.1022"/>
<dbReference type="InterPro" id="IPR000917">
    <property type="entry name" value="Sulfatase_N"/>
</dbReference>